<evidence type="ECO:0008006" key="5">
    <source>
        <dbReference type="Google" id="ProtNLM"/>
    </source>
</evidence>
<protein>
    <recommendedName>
        <fullName evidence="5">Carbohydrate-binding domain-containing protein</fullName>
    </recommendedName>
</protein>
<evidence type="ECO:0000256" key="1">
    <source>
        <dbReference type="SAM" id="MobiDB-lite"/>
    </source>
</evidence>
<sequence>MRKLAAAVGTAALASVLAACSDDATPAPAATPTAADSAATVLAANEPVHAAAADTGSAATIDLGGGSPPDGVEVEDGTVTITAAGAYRLTGTLNGQVVVNTPKAAVTLVLDNATITSAATAAIAAVEASRLDVVLPAGTRSTLADASSYPQDADVNAALFSAGDLTVGGTGALTVTGNGNDGIASKDGLLVSSGTITVRAKDDGLRGKDYLVVRDGTIRVTSGGDGLKADNDTDPRAGFVAVAGGTVEVTSGGDGADAATDLVQTGGTLKVTAGGGHGTAPAGDPSTKGLKSGVVTVLEAGTATVDASDDAVHSDGSIHLAGTTLSAASGDDGVHAENTLRVSAGKAAVTTSVEGVEAAHVDVTGGATTIVSSDDGLNAAGGDGGGLGAPGGEEVGDYTATVTGGTLIIDAEGDGFDSNGTASITGGTVVVSGPSGRGNGALDVNGTFTMSGGTLFAAGSASMPVAPDESSDQAWLAVTLDTPALAGTTLHVTDTSGKVLATFVTHKPAENIVFSSRTLKKDTEYQIHSGGKASGADVGGLTESGTLESAHQTATVTSGVAPEGGWGRRPGR</sequence>
<evidence type="ECO:0000313" key="4">
    <source>
        <dbReference type="Proteomes" id="UP000609879"/>
    </source>
</evidence>
<feature type="compositionally biased region" description="Gly residues" evidence="1">
    <location>
        <begin position="562"/>
        <end position="572"/>
    </location>
</feature>
<feature type="compositionally biased region" description="Polar residues" evidence="1">
    <location>
        <begin position="543"/>
        <end position="558"/>
    </location>
</feature>
<dbReference type="Pfam" id="PF14262">
    <property type="entry name" value="Cthe_2159"/>
    <property type="match status" value="1"/>
</dbReference>
<dbReference type="InterPro" id="IPR025584">
    <property type="entry name" value="Cthe_2159"/>
</dbReference>
<evidence type="ECO:0000313" key="3">
    <source>
        <dbReference type="EMBL" id="GID74735.1"/>
    </source>
</evidence>
<proteinExistence type="predicted"/>
<feature type="signal peptide" evidence="2">
    <location>
        <begin position="1"/>
        <end position="29"/>
    </location>
</feature>
<keyword evidence="4" id="KW-1185">Reference proteome</keyword>
<feature type="chain" id="PRO_5045237085" description="Carbohydrate-binding domain-containing protein" evidence="2">
    <location>
        <begin position="30"/>
        <end position="572"/>
    </location>
</feature>
<evidence type="ECO:0000256" key="2">
    <source>
        <dbReference type="SAM" id="SignalP"/>
    </source>
</evidence>
<dbReference type="PROSITE" id="PS51257">
    <property type="entry name" value="PROKAR_LIPOPROTEIN"/>
    <property type="match status" value="1"/>
</dbReference>
<feature type="region of interest" description="Disordered" evidence="1">
    <location>
        <begin position="528"/>
        <end position="572"/>
    </location>
</feature>
<organism evidence="3 4">
    <name type="scientific">Paractinoplanes deccanensis</name>
    <dbReference type="NCBI Taxonomy" id="113561"/>
    <lineage>
        <taxon>Bacteria</taxon>
        <taxon>Bacillati</taxon>
        <taxon>Actinomycetota</taxon>
        <taxon>Actinomycetes</taxon>
        <taxon>Micromonosporales</taxon>
        <taxon>Micromonosporaceae</taxon>
        <taxon>Paractinoplanes</taxon>
    </lineage>
</organism>
<keyword evidence="2" id="KW-0732">Signal</keyword>
<dbReference type="EMBL" id="BOMI01000064">
    <property type="protein sequence ID" value="GID74735.1"/>
    <property type="molecule type" value="Genomic_DNA"/>
</dbReference>
<name>A0ABQ3Y455_9ACTN</name>
<gene>
    <name evidence="3" type="ORF">Ade02nite_33760</name>
</gene>
<dbReference type="Proteomes" id="UP000609879">
    <property type="component" value="Unassembled WGS sequence"/>
</dbReference>
<comment type="caution">
    <text evidence="3">The sequence shown here is derived from an EMBL/GenBank/DDBJ whole genome shotgun (WGS) entry which is preliminary data.</text>
</comment>
<reference evidence="3 4" key="1">
    <citation type="submission" date="2021-01" db="EMBL/GenBank/DDBJ databases">
        <title>Whole genome shotgun sequence of Actinoplanes deccanensis NBRC 13994.</title>
        <authorList>
            <person name="Komaki H."/>
            <person name="Tamura T."/>
        </authorList>
    </citation>
    <scope>NUCLEOTIDE SEQUENCE [LARGE SCALE GENOMIC DNA]</scope>
    <source>
        <strain evidence="3 4">NBRC 13994</strain>
    </source>
</reference>
<accession>A0ABQ3Y455</accession>
<dbReference type="RefSeq" id="WP_203763564.1">
    <property type="nucleotide sequence ID" value="NZ_BAAABO010000012.1"/>
</dbReference>